<evidence type="ECO:0000313" key="4">
    <source>
        <dbReference type="Proteomes" id="UP000409147"/>
    </source>
</evidence>
<gene>
    <name evidence="3" type="primary">cna_2</name>
    <name evidence="3" type="ORF">ROSSTS7063_00934</name>
</gene>
<dbReference type="PROSITE" id="PS50853">
    <property type="entry name" value="FN3"/>
    <property type="match status" value="1"/>
</dbReference>
<dbReference type="Gene3D" id="2.60.40.10">
    <property type="entry name" value="Immunoglobulins"/>
    <property type="match status" value="1"/>
</dbReference>
<dbReference type="InterPro" id="IPR013783">
    <property type="entry name" value="Ig-like_fold"/>
</dbReference>
<dbReference type="Gene3D" id="2.60.40.1080">
    <property type="match status" value="4"/>
</dbReference>
<evidence type="ECO:0000313" key="3">
    <source>
        <dbReference type="EMBL" id="VUW98120.1"/>
    </source>
</evidence>
<keyword evidence="3" id="KW-0176">Collagen</keyword>
<organism evidence="3 4">
    <name type="scientific">Blautia obeum</name>
    <dbReference type="NCBI Taxonomy" id="40520"/>
    <lineage>
        <taxon>Bacteria</taxon>
        <taxon>Bacillati</taxon>
        <taxon>Bacillota</taxon>
        <taxon>Clostridia</taxon>
        <taxon>Lachnospirales</taxon>
        <taxon>Lachnospiraceae</taxon>
        <taxon>Blautia</taxon>
    </lineage>
</organism>
<dbReference type="SUPFAM" id="SSF49265">
    <property type="entry name" value="Fibronectin type III"/>
    <property type="match status" value="1"/>
</dbReference>
<feature type="domain" description="Fibronectin type-III" evidence="2">
    <location>
        <begin position="1630"/>
        <end position="1725"/>
    </location>
</feature>
<dbReference type="InterPro" id="IPR008964">
    <property type="entry name" value="Invasin/intimin_cell_adhesion"/>
</dbReference>
<name>A0A564SUP7_9FIRM</name>
<dbReference type="CDD" id="cd00063">
    <property type="entry name" value="FN3"/>
    <property type="match status" value="1"/>
</dbReference>
<dbReference type="InterPro" id="IPR003961">
    <property type="entry name" value="FN3_dom"/>
</dbReference>
<dbReference type="SUPFAM" id="SSF49373">
    <property type="entry name" value="Invasin/intimin cell-adhesion fragments"/>
    <property type="match status" value="4"/>
</dbReference>
<accession>A0A564SUP7</accession>
<keyword evidence="4" id="KW-1185">Reference proteome</keyword>
<dbReference type="Pfam" id="PF05738">
    <property type="entry name" value="Cna_B"/>
    <property type="match status" value="5"/>
</dbReference>
<dbReference type="SMART" id="SM00635">
    <property type="entry name" value="BID_2"/>
    <property type="match status" value="5"/>
</dbReference>
<dbReference type="CDD" id="cd00222">
    <property type="entry name" value="CollagenBindB"/>
    <property type="match status" value="5"/>
</dbReference>
<protein>
    <submittedName>
        <fullName evidence="3">Collagen adhesin</fullName>
    </submittedName>
</protein>
<dbReference type="Pfam" id="PF02368">
    <property type="entry name" value="Big_2"/>
    <property type="match status" value="3"/>
</dbReference>
<dbReference type="InterPro" id="IPR008454">
    <property type="entry name" value="Collagen-bd_Cna-like_B-typ_dom"/>
</dbReference>
<dbReference type="PROSITE" id="PS51257">
    <property type="entry name" value="PROKAR_LIPOPROTEIN"/>
    <property type="match status" value="1"/>
</dbReference>
<dbReference type="InterPro" id="IPR036116">
    <property type="entry name" value="FN3_sf"/>
</dbReference>
<proteinExistence type="predicted"/>
<sequence>MSKKLHSGLKRTLAWMLVVALMVQGCMVVYADDFSSEPEAVVSDESSDEDASAESDLEITEDEDTSADVEVSEDSDEDMDSDVTVEEEQEDEAGVDAFSDGNDVAAFSDGADAQDETDDLKVDIGNVDIAGGQQYSYSRLYDKDGYVRYAIGTYPANGSSLTLKVGDKRGMMYHALYTSTSSKYTDYKKASWSKVSGNHSSSIYSVEWSSDDESIAKVVSGSSYGPYTTGMWVQGVSEGTTTIRSTFIPGTSYKDKVKTVTNTFTVTVTKAAEQVNIGDTFTLEGTATTPYLTTKMTSTNVASLWGRTSEINYNASGDGLETAQASWKVWADTGIITHRFCINFGEMVGWTPQQSDNTTYTPSPSDSMSDKFLRPCVMPPDGIYITSVSSDKGSVVDGNVVFNKATGTSNYLNMYSYCISNQQKVDSATYYQNVQYTSSDETVVKKYKQDKYSVQLNALKAGTATLTASYQPVDENGDAVGDPITKDIKVIVCGFYIDEKAADGTNTIEMSLDDESITKKINYKVIDATGEGEATEPITWTVDNPTVASVDSDGVVKAKAAGETTVTAQYGDSSVNKDTVKIIVKGAGSLAFDKVESKIKKDGTDTIKATATYNGSTVRNADIKWESENPEIATVDGGKITGVGYGTTTVKASWTADNGKTYTNSAEVSVVYDGLYLSEAQNEVAMPQGSKQEIVWTIQNMGKYSKGSTGEGYNPSSDVTWKSNDETVATVDSAGVITACNLAEGETTASTTVTVSYKGIKVKDITVNVTENQNVVVNGDPVEIAGTKGESKTNSKGEDVTDTWKIGYHENGHGSLNAQFYGNGKDNIDIVSTEGAKVSVTGRTPSSGYIYLSHKYYVAAGNKQLCGVWQTIAIKVNGEAGLYLDKSSVSMKMGEADTATIMGTYIKADGTELGSDYWANKSNPKLSKLEMVDGDTSIVTAEADEKDGRLLHLTAVSPGKTTITIKCYPFEPTAICNVEVTSDARLVLTPADKLSVVQGDTATIEAKAWDGSAYVENPEITWQSYNTAIATVDDKGGVTGIKKGNVGVAATWNGVTSDPVQVTVVPSRNVSLTTEWNDSDNQDGSRPEKTTVQLTANGQPTGAPVELNADNNWTYEWKQLLAEDEEGTNIVYRVTADAPEDYTAKVTGSADDGFVVTYSHEIAKTSVTASVTWDDADDEDGIRPKSVSFQLKADGENVGDAITVNAGSNWTKTWEDLPEKKAGKALTYTVAVSDIPTEEDQYTVTTSGDAASGFVFKASHVSTSVEIPVSVTWDDAENQDGARIGAVEAELYANGEATGNKVTLNAENNWTAKFASVDVKKDGTRIKYEVKGTEADGYDVSVAGDILDEKGLVLTYKHIPAVVNVSARVSWNDANNQDGIRPTDTLVQLYADGTALGDKVVIESNKEWTKTWSNLPKYKAGKEIAYNMIAYAVSGYTVKVTGNALEGYKAEYTHNVQKMNVTVQNAWNDLDNVVDSRPAQLVVEIYANGKTTGKRVTLTEANNWKATVSGLDRNASGKRIQYAVKAVGTPAGYNISVSTDANGNIKLISNFTTYTKKLRLKLSKTSYIYNGKNAKPKVTVYNGRKKVSSKYYKVTYKNNKKVGYATVIVKGKGKFAKYAGKAAFTIKLKTLKKPSVKKGAKGTLNVSWKRDRQATKYVVQYSQSNKFKGKSTKTVTITNNKIGKTVLKGLTGKKNYYVRVRSCKAVNGRKIWSSWSSRSSKVKVK</sequence>
<dbReference type="SUPFAM" id="SSF49478">
    <property type="entry name" value="Cna protein B-type domain"/>
    <property type="match status" value="5"/>
</dbReference>
<evidence type="ECO:0000259" key="2">
    <source>
        <dbReference type="PROSITE" id="PS50853"/>
    </source>
</evidence>
<reference evidence="3 4" key="1">
    <citation type="submission" date="2019-07" db="EMBL/GenBank/DDBJ databases">
        <authorList>
            <person name="Hibberd C M."/>
            <person name="Gehrig L. J."/>
            <person name="Chang H.-W."/>
            <person name="Venkatesh S."/>
        </authorList>
    </citation>
    <scope>NUCLEOTIDE SEQUENCE [LARGE SCALE GENOMIC DNA]</scope>
    <source>
        <strain evidence="3">Ruminococcus_obeum_SSTS_Bg7063</strain>
    </source>
</reference>
<feature type="compositionally biased region" description="Acidic residues" evidence="1">
    <location>
        <begin position="45"/>
        <end position="93"/>
    </location>
</feature>
<evidence type="ECO:0000256" key="1">
    <source>
        <dbReference type="SAM" id="MobiDB-lite"/>
    </source>
</evidence>
<feature type="region of interest" description="Disordered" evidence="1">
    <location>
        <begin position="39"/>
        <end position="93"/>
    </location>
</feature>
<dbReference type="RefSeq" id="WP_144368571.1">
    <property type="nucleotide sequence ID" value="NZ_CABHNB010000013.1"/>
</dbReference>
<dbReference type="InterPro" id="IPR003343">
    <property type="entry name" value="Big_2"/>
</dbReference>
<dbReference type="Gene3D" id="2.60.40.1140">
    <property type="entry name" value="Collagen-binding surface protein Cna, B-type domain"/>
    <property type="match status" value="5"/>
</dbReference>
<dbReference type="EMBL" id="CABHNB010000013">
    <property type="protein sequence ID" value="VUW98120.1"/>
    <property type="molecule type" value="Genomic_DNA"/>
</dbReference>
<dbReference type="Proteomes" id="UP000409147">
    <property type="component" value="Unassembled WGS sequence"/>
</dbReference>